<evidence type="ECO:0000256" key="1">
    <source>
        <dbReference type="SAM" id="MobiDB-lite"/>
    </source>
</evidence>
<feature type="compositionally biased region" description="Pro residues" evidence="1">
    <location>
        <begin position="141"/>
        <end position="154"/>
    </location>
</feature>
<organism evidence="3 4">
    <name type="scientific">Labrys monachus</name>
    <dbReference type="NCBI Taxonomy" id="217067"/>
    <lineage>
        <taxon>Bacteria</taxon>
        <taxon>Pseudomonadati</taxon>
        <taxon>Pseudomonadota</taxon>
        <taxon>Alphaproteobacteria</taxon>
        <taxon>Hyphomicrobiales</taxon>
        <taxon>Xanthobacteraceae</taxon>
        <taxon>Labrys</taxon>
    </lineage>
</organism>
<evidence type="ECO:0000256" key="2">
    <source>
        <dbReference type="SAM" id="SignalP"/>
    </source>
</evidence>
<dbReference type="RefSeq" id="WP_307428305.1">
    <property type="nucleotide sequence ID" value="NZ_JAUSVK010000001.1"/>
</dbReference>
<proteinExistence type="predicted"/>
<dbReference type="InterPro" id="IPR019225">
    <property type="entry name" value="DUF2155"/>
</dbReference>
<dbReference type="Pfam" id="PF09923">
    <property type="entry name" value="DUF2155"/>
    <property type="match status" value="1"/>
</dbReference>
<evidence type="ECO:0000313" key="4">
    <source>
        <dbReference type="Proteomes" id="UP001237448"/>
    </source>
</evidence>
<dbReference type="Proteomes" id="UP001237448">
    <property type="component" value="Unassembled WGS sequence"/>
</dbReference>
<protein>
    <recommendedName>
        <fullName evidence="5">DUF2155 domain-containing protein</fullName>
    </recommendedName>
</protein>
<comment type="caution">
    <text evidence="3">The sequence shown here is derived from an EMBL/GenBank/DDBJ whole genome shotgun (WGS) entry which is preliminary data.</text>
</comment>
<accession>A0ABU0FF75</accession>
<sequence>MKIRVLQPSARRCARLAWAAALACAGLAGGPAWAERITNPVAVFSGLDKISGKISTFDVPIDQTVKFGALSITPRVCYSRTASEDPLTTSFVQVDELNLSKQTQRIFSGWMFAASPGLNGIEHPVYDVWLNDCKGGKSTEPVPPPVATTIAPPPKHGKGRSKTTMPDQMPPDAGNDGDLFDQPIDPTAPQD</sequence>
<keyword evidence="2" id="KW-0732">Signal</keyword>
<feature type="region of interest" description="Disordered" evidence="1">
    <location>
        <begin position="137"/>
        <end position="191"/>
    </location>
</feature>
<evidence type="ECO:0008006" key="5">
    <source>
        <dbReference type="Google" id="ProtNLM"/>
    </source>
</evidence>
<reference evidence="3 4" key="1">
    <citation type="submission" date="2023-07" db="EMBL/GenBank/DDBJ databases">
        <title>Genomic Encyclopedia of Type Strains, Phase IV (KMG-IV): sequencing the most valuable type-strain genomes for metagenomic binning, comparative biology and taxonomic classification.</title>
        <authorList>
            <person name="Goeker M."/>
        </authorList>
    </citation>
    <scope>NUCLEOTIDE SEQUENCE [LARGE SCALE GENOMIC DNA]</scope>
    <source>
        <strain evidence="3 4">DSM 5896</strain>
    </source>
</reference>
<gene>
    <name evidence="3" type="ORF">J3R73_003045</name>
</gene>
<feature type="signal peptide" evidence="2">
    <location>
        <begin position="1"/>
        <end position="34"/>
    </location>
</feature>
<keyword evidence="4" id="KW-1185">Reference proteome</keyword>
<name>A0ABU0FF75_9HYPH</name>
<evidence type="ECO:0000313" key="3">
    <source>
        <dbReference type="EMBL" id="MDQ0393253.1"/>
    </source>
</evidence>
<feature type="chain" id="PRO_5046588638" description="DUF2155 domain-containing protein" evidence="2">
    <location>
        <begin position="35"/>
        <end position="191"/>
    </location>
</feature>
<dbReference type="EMBL" id="JAUSVK010000001">
    <property type="protein sequence ID" value="MDQ0393253.1"/>
    <property type="molecule type" value="Genomic_DNA"/>
</dbReference>